<dbReference type="GO" id="GO:0005524">
    <property type="term" value="F:ATP binding"/>
    <property type="evidence" value="ECO:0007669"/>
    <property type="project" value="UniProtKB-UniRule"/>
</dbReference>
<feature type="domain" description="tRNA(Ile)-lysidine/2-thiocytidine synthase N-terminal" evidence="8">
    <location>
        <begin position="26"/>
        <end position="199"/>
    </location>
</feature>
<dbReference type="InterPro" id="IPR011063">
    <property type="entry name" value="TilS/TtcA_N"/>
</dbReference>
<comment type="function">
    <text evidence="7">Ligates lysine onto the cytidine present at position 34 of the AUA codon-specific tRNA(Ile) that contains the anticodon CAU, in an ATP-dependent manner. Cytidine is converted to lysidine, thus changing the amino acid specificity of the tRNA from methionine to isoleucine.</text>
</comment>
<evidence type="ECO:0000256" key="1">
    <source>
        <dbReference type="ARBA" id="ARBA00022490"/>
    </source>
</evidence>
<evidence type="ECO:0000256" key="2">
    <source>
        <dbReference type="ARBA" id="ARBA00022598"/>
    </source>
</evidence>
<comment type="subcellular location">
    <subcellularLocation>
        <location evidence="7">Cytoplasm</location>
    </subcellularLocation>
</comment>
<evidence type="ECO:0000256" key="5">
    <source>
        <dbReference type="ARBA" id="ARBA00022840"/>
    </source>
</evidence>
<dbReference type="SUPFAM" id="SSF82829">
    <property type="entry name" value="MesJ substrate recognition domain-like"/>
    <property type="match status" value="1"/>
</dbReference>
<reference evidence="10" key="1">
    <citation type="submission" date="2024-05" db="EMBL/GenBank/DDBJ databases">
        <authorList>
            <person name="Cai S.Y."/>
            <person name="Jin L.M."/>
            <person name="Li H.R."/>
        </authorList>
    </citation>
    <scope>NUCLEOTIDE SEQUENCE</scope>
    <source>
        <strain evidence="10">A5-74</strain>
    </source>
</reference>
<dbReference type="EMBL" id="CP159218">
    <property type="protein sequence ID" value="XCG64728.1"/>
    <property type="molecule type" value="Genomic_DNA"/>
</dbReference>
<dbReference type="AlphaFoldDB" id="A0AAU8DQZ8"/>
<dbReference type="SUPFAM" id="SSF52402">
    <property type="entry name" value="Adenine nucleotide alpha hydrolases-like"/>
    <property type="match status" value="1"/>
</dbReference>
<evidence type="ECO:0000259" key="8">
    <source>
        <dbReference type="Pfam" id="PF01171"/>
    </source>
</evidence>
<dbReference type="InterPro" id="IPR015262">
    <property type="entry name" value="tRNA_Ile_lys_synt_subst-bd"/>
</dbReference>
<comment type="catalytic activity">
    <reaction evidence="6 7">
        <text>cytidine(34) in tRNA(Ile2) + L-lysine + ATP = lysidine(34) in tRNA(Ile2) + AMP + diphosphate + H(+)</text>
        <dbReference type="Rhea" id="RHEA:43744"/>
        <dbReference type="Rhea" id="RHEA-COMP:10625"/>
        <dbReference type="Rhea" id="RHEA-COMP:10670"/>
        <dbReference type="ChEBI" id="CHEBI:15378"/>
        <dbReference type="ChEBI" id="CHEBI:30616"/>
        <dbReference type="ChEBI" id="CHEBI:32551"/>
        <dbReference type="ChEBI" id="CHEBI:33019"/>
        <dbReference type="ChEBI" id="CHEBI:82748"/>
        <dbReference type="ChEBI" id="CHEBI:83665"/>
        <dbReference type="ChEBI" id="CHEBI:456215"/>
        <dbReference type="EC" id="6.3.4.19"/>
    </reaction>
</comment>
<dbReference type="NCBIfam" id="TIGR02432">
    <property type="entry name" value="lysidine_TilS_N"/>
    <property type="match status" value="1"/>
</dbReference>
<dbReference type="InterPro" id="IPR012795">
    <property type="entry name" value="tRNA_Ile_lys_synt_N"/>
</dbReference>
<name>A0AAU8DQZ8_9ACTN</name>
<evidence type="ECO:0000313" key="10">
    <source>
        <dbReference type="EMBL" id="XCG64728.1"/>
    </source>
</evidence>
<proteinExistence type="inferred from homology"/>
<dbReference type="PANTHER" id="PTHR43033:SF1">
    <property type="entry name" value="TRNA(ILE)-LYSIDINE SYNTHASE-RELATED"/>
    <property type="match status" value="1"/>
</dbReference>
<dbReference type="HAMAP" id="MF_01161">
    <property type="entry name" value="tRNA_Ile_lys_synt"/>
    <property type="match status" value="1"/>
</dbReference>
<feature type="domain" description="tRNA(Ile)-lysidine synthase substrate-binding" evidence="9">
    <location>
        <begin position="249"/>
        <end position="301"/>
    </location>
</feature>
<gene>
    <name evidence="7 10" type="primary">tilS</name>
    <name evidence="10" type="ORF">ABLG96_05260</name>
</gene>
<dbReference type="Gene3D" id="1.20.59.20">
    <property type="match status" value="1"/>
</dbReference>
<sequence length="319" mass="33607">MSGTARDPVDVAVTDWLARYAPTGPVVVGVSGGADSLALALAVQQRAGDRAVAVTVDHGLQSGSAERADRTAELLRHRGFGTVLLRTVDVGAAGGPEAAARTARLAALRSVADECGPAAPILLAHTMDDQAETVLLGLGRGSGPRSIAGMRAWRAPFGRPLLDVLRRDTEASCRAAGLEFWIDPHNADPRYTRVRLRHEVMPLLEQVLGGGVTAALARTAALIDDDLVALDELAASLHAGLCNPAPTVGGLVPLAAALRRRVLRRWLQHNKIGELTADHYERIDSVLIQRSVPGAQVRLPGGIDLTVTDGVLQLVPVVR</sequence>
<dbReference type="Pfam" id="PF01171">
    <property type="entry name" value="ATP_bind_3"/>
    <property type="match status" value="1"/>
</dbReference>
<dbReference type="PANTHER" id="PTHR43033">
    <property type="entry name" value="TRNA(ILE)-LYSIDINE SYNTHASE-RELATED"/>
    <property type="match status" value="1"/>
</dbReference>
<dbReference type="EC" id="6.3.4.19" evidence="7"/>
<dbReference type="GO" id="GO:0005737">
    <property type="term" value="C:cytoplasm"/>
    <property type="evidence" value="ECO:0007669"/>
    <property type="project" value="UniProtKB-SubCell"/>
</dbReference>
<comment type="domain">
    <text evidence="7">The N-terminal region contains the highly conserved SGGXDS motif, predicted to be a P-loop motif involved in ATP binding.</text>
</comment>
<keyword evidence="2 7" id="KW-0436">Ligase</keyword>
<evidence type="ECO:0000256" key="4">
    <source>
        <dbReference type="ARBA" id="ARBA00022741"/>
    </source>
</evidence>
<dbReference type="Pfam" id="PF09179">
    <property type="entry name" value="TilS"/>
    <property type="match status" value="1"/>
</dbReference>
<keyword evidence="3 7" id="KW-0819">tRNA processing</keyword>
<comment type="similarity">
    <text evidence="7">Belongs to the tRNA(Ile)-lysidine synthase family.</text>
</comment>
<dbReference type="InterPro" id="IPR012094">
    <property type="entry name" value="tRNA_Ile_lys_synt"/>
</dbReference>
<protein>
    <recommendedName>
        <fullName evidence="7">tRNA(Ile)-lysidine synthase</fullName>
        <ecNumber evidence="7">6.3.4.19</ecNumber>
    </recommendedName>
    <alternativeName>
        <fullName evidence="7">tRNA(Ile)-2-lysyl-cytidine synthase</fullName>
    </alternativeName>
    <alternativeName>
        <fullName evidence="7">tRNA(Ile)-lysidine synthetase</fullName>
    </alternativeName>
</protein>
<organism evidence="10">
    <name type="scientific">Nakamurella sp. A5-74</name>
    <dbReference type="NCBI Taxonomy" id="3158264"/>
    <lineage>
        <taxon>Bacteria</taxon>
        <taxon>Bacillati</taxon>
        <taxon>Actinomycetota</taxon>
        <taxon>Actinomycetes</taxon>
        <taxon>Nakamurellales</taxon>
        <taxon>Nakamurellaceae</taxon>
        <taxon>Nakamurella</taxon>
    </lineage>
</organism>
<evidence type="ECO:0000256" key="7">
    <source>
        <dbReference type="HAMAP-Rule" id="MF_01161"/>
    </source>
</evidence>
<dbReference type="CDD" id="cd01992">
    <property type="entry name" value="TilS_N"/>
    <property type="match status" value="1"/>
</dbReference>
<evidence type="ECO:0000256" key="6">
    <source>
        <dbReference type="ARBA" id="ARBA00048539"/>
    </source>
</evidence>
<dbReference type="GO" id="GO:0032267">
    <property type="term" value="F:tRNA(Ile)-lysidine synthase activity"/>
    <property type="evidence" value="ECO:0007669"/>
    <property type="project" value="UniProtKB-EC"/>
</dbReference>
<feature type="binding site" evidence="7">
    <location>
        <begin position="31"/>
        <end position="36"/>
    </location>
    <ligand>
        <name>ATP</name>
        <dbReference type="ChEBI" id="CHEBI:30616"/>
    </ligand>
</feature>
<evidence type="ECO:0000259" key="9">
    <source>
        <dbReference type="Pfam" id="PF09179"/>
    </source>
</evidence>
<accession>A0AAU8DQZ8</accession>
<dbReference type="GO" id="GO:0006400">
    <property type="term" value="P:tRNA modification"/>
    <property type="evidence" value="ECO:0007669"/>
    <property type="project" value="UniProtKB-UniRule"/>
</dbReference>
<dbReference type="RefSeq" id="WP_353650340.1">
    <property type="nucleotide sequence ID" value="NZ_CP159218.1"/>
</dbReference>
<keyword evidence="4 7" id="KW-0547">Nucleotide-binding</keyword>
<dbReference type="Gene3D" id="3.40.50.620">
    <property type="entry name" value="HUPs"/>
    <property type="match status" value="1"/>
</dbReference>
<dbReference type="InterPro" id="IPR014729">
    <property type="entry name" value="Rossmann-like_a/b/a_fold"/>
</dbReference>
<evidence type="ECO:0000256" key="3">
    <source>
        <dbReference type="ARBA" id="ARBA00022694"/>
    </source>
</evidence>
<keyword evidence="1 7" id="KW-0963">Cytoplasm</keyword>
<keyword evidence="5 7" id="KW-0067">ATP-binding</keyword>